<reference evidence="4 5" key="1">
    <citation type="submission" date="2008-07" db="EMBL/GenBank/DDBJ databases">
        <authorList>
            <person name="El-Sayed N."/>
            <person name="Caler E."/>
            <person name="Inman J."/>
            <person name="Amedeo P."/>
            <person name="Hass B."/>
            <person name="Wortman J."/>
        </authorList>
    </citation>
    <scope>NUCLEOTIDE SEQUENCE [LARGE SCALE GENOMIC DNA]</scope>
    <source>
        <strain evidence="5">ATCC 50983 / TXsc</strain>
    </source>
</reference>
<name>C5KAX9_PERM5</name>
<proteinExistence type="predicted"/>
<keyword evidence="5" id="KW-1185">Reference proteome</keyword>
<dbReference type="InterPro" id="IPR004087">
    <property type="entry name" value="KH_dom"/>
</dbReference>
<dbReference type="InterPro" id="IPR036612">
    <property type="entry name" value="KH_dom_type_1_sf"/>
</dbReference>
<dbReference type="EMBL" id="GG671811">
    <property type="protein sequence ID" value="EER18305.1"/>
    <property type="molecule type" value="Genomic_DNA"/>
</dbReference>
<dbReference type="OrthoDB" id="441329at2759"/>
<dbReference type="CDD" id="cd22437">
    <property type="entry name" value="KH-I_BTR1_rpt2"/>
    <property type="match status" value="1"/>
</dbReference>
<evidence type="ECO:0000313" key="4">
    <source>
        <dbReference type="EMBL" id="EER18305.1"/>
    </source>
</evidence>
<organism evidence="5">
    <name type="scientific">Perkinsus marinus (strain ATCC 50983 / TXsc)</name>
    <dbReference type="NCBI Taxonomy" id="423536"/>
    <lineage>
        <taxon>Eukaryota</taxon>
        <taxon>Sar</taxon>
        <taxon>Alveolata</taxon>
        <taxon>Perkinsozoa</taxon>
        <taxon>Perkinsea</taxon>
        <taxon>Perkinsida</taxon>
        <taxon>Perkinsidae</taxon>
        <taxon>Perkinsus</taxon>
    </lineage>
</organism>
<evidence type="ECO:0000256" key="2">
    <source>
        <dbReference type="PROSITE-ProRule" id="PRU00117"/>
    </source>
</evidence>
<dbReference type="GO" id="GO:0003723">
    <property type="term" value="F:RNA binding"/>
    <property type="evidence" value="ECO:0007669"/>
    <property type="project" value="UniProtKB-UniRule"/>
</dbReference>
<dbReference type="InParanoid" id="C5KAX9"/>
<feature type="domain" description="K Homology" evidence="3">
    <location>
        <begin position="91"/>
        <end position="161"/>
    </location>
</feature>
<gene>
    <name evidence="4" type="ORF">Pmar_PMAR005212</name>
</gene>
<dbReference type="Pfam" id="PF00013">
    <property type="entry name" value="KH_1"/>
    <property type="match status" value="1"/>
</dbReference>
<keyword evidence="1" id="KW-0677">Repeat</keyword>
<sequence>MFERDLLEGLGLYPIVLEEGIHATRVTVHVSSGGSYFPGTTERIMVLSGRPANVRAALQEVVGKFEICNQIAQTQTTSFGTAKVPSRPGSSPTVLRLVVPNSSVGTLMGKQGKEIKRLALICSVNIKISPRLDGVLERIVNITGAASQCTLAGCLITESIRGNLHVSEHANTLAYTAHQHAQASKQAETFQELISAPSGAVASAHALLKELSGPPKGVSGSALDSARHKNGVSKGDVKLPLQIALEEKMRRCLRSAIQDGLTKEATRKVAQLEREILGLGPTPELSLIAQALNAGMTDPNTTAVGHATAPPGGKTVASSTAELYRQLLDERATVAAMMGTADEGVPPPVEMMMTVDTAIVGPAVTSANVGGPASKLNFDYLRHSSRGEGEAGESTCSESSLKLLSAAAGFSVDPVQGKHESGKNNK</sequence>
<dbReference type="SUPFAM" id="SSF54791">
    <property type="entry name" value="Eukaryotic type KH-domain (KH-domain type I)"/>
    <property type="match status" value="1"/>
</dbReference>
<dbReference type="PANTHER" id="PTHR10288">
    <property type="entry name" value="KH DOMAIN CONTAINING RNA BINDING PROTEIN"/>
    <property type="match status" value="1"/>
</dbReference>
<dbReference type="AlphaFoldDB" id="C5KAX9"/>
<dbReference type="SMART" id="SM00322">
    <property type="entry name" value="KH"/>
    <property type="match status" value="1"/>
</dbReference>
<dbReference type="RefSeq" id="XP_002786509.1">
    <property type="nucleotide sequence ID" value="XM_002786463.1"/>
</dbReference>
<dbReference type="GeneID" id="9049478"/>
<accession>C5KAX9</accession>
<evidence type="ECO:0000259" key="3">
    <source>
        <dbReference type="SMART" id="SM00322"/>
    </source>
</evidence>
<dbReference type="InterPro" id="IPR004088">
    <property type="entry name" value="KH_dom_type_1"/>
</dbReference>
<keyword evidence="2" id="KW-0694">RNA-binding</keyword>
<dbReference type="Gene3D" id="3.30.310.210">
    <property type="match status" value="1"/>
</dbReference>
<dbReference type="PROSITE" id="PS50084">
    <property type="entry name" value="KH_TYPE_1"/>
    <property type="match status" value="1"/>
</dbReference>
<protein>
    <recommendedName>
        <fullName evidence="3">K Homology domain-containing protein</fullName>
    </recommendedName>
</protein>
<evidence type="ECO:0000313" key="5">
    <source>
        <dbReference type="Proteomes" id="UP000007800"/>
    </source>
</evidence>
<dbReference type="Proteomes" id="UP000007800">
    <property type="component" value="Unassembled WGS sequence"/>
</dbReference>
<evidence type="ECO:0000256" key="1">
    <source>
        <dbReference type="ARBA" id="ARBA00022737"/>
    </source>
</evidence>